<name>A0A5N6TJE6_ASPAV</name>
<evidence type="ECO:0000256" key="2">
    <source>
        <dbReference type="ARBA" id="ARBA00022723"/>
    </source>
</evidence>
<feature type="domain" description="Zn(2)-C6 fungal-type" evidence="7">
    <location>
        <begin position="46"/>
        <end position="76"/>
    </location>
</feature>
<dbReference type="PROSITE" id="PS50048">
    <property type="entry name" value="ZN2_CY6_FUNGAL_2"/>
    <property type="match status" value="1"/>
</dbReference>
<keyword evidence="2" id="KW-0479">Metal-binding</keyword>
<dbReference type="Proteomes" id="UP000325780">
    <property type="component" value="Unassembled WGS sequence"/>
</dbReference>
<proteinExistence type="predicted"/>
<evidence type="ECO:0000256" key="1">
    <source>
        <dbReference type="ARBA" id="ARBA00004123"/>
    </source>
</evidence>
<dbReference type="Pfam" id="PF00172">
    <property type="entry name" value="Zn_clus"/>
    <property type="match status" value="1"/>
</dbReference>
<keyword evidence="5" id="KW-0804">Transcription</keyword>
<dbReference type="OrthoDB" id="762982at2759"/>
<evidence type="ECO:0000259" key="7">
    <source>
        <dbReference type="PROSITE" id="PS50048"/>
    </source>
</evidence>
<dbReference type="InterPro" id="IPR036864">
    <property type="entry name" value="Zn2-C6_fun-type_DNA-bd_sf"/>
</dbReference>
<keyword evidence="6" id="KW-0539">Nucleus</keyword>
<evidence type="ECO:0000256" key="5">
    <source>
        <dbReference type="ARBA" id="ARBA00023163"/>
    </source>
</evidence>
<dbReference type="CDD" id="cd12148">
    <property type="entry name" value="fungal_TF_MHR"/>
    <property type="match status" value="1"/>
</dbReference>
<dbReference type="InterPro" id="IPR001138">
    <property type="entry name" value="Zn2Cys6_DnaBD"/>
</dbReference>
<dbReference type="CDD" id="cd00067">
    <property type="entry name" value="GAL4"/>
    <property type="match status" value="1"/>
</dbReference>
<comment type="subcellular location">
    <subcellularLocation>
        <location evidence="1">Nucleus</location>
    </subcellularLocation>
</comment>
<keyword evidence="9" id="KW-1185">Reference proteome</keyword>
<evidence type="ECO:0000256" key="3">
    <source>
        <dbReference type="ARBA" id="ARBA00023015"/>
    </source>
</evidence>
<evidence type="ECO:0000256" key="4">
    <source>
        <dbReference type="ARBA" id="ARBA00023125"/>
    </source>
</evidence>
<gene>
    <name evidence="8" type="ORF">BDV25DRAFT_54468</name>
</gene>
<dbReference type="SUPFAM" id="SSF57701">
    <property type="entry name" value="Zn2/Cys6 DNA-binding domain"/>
    <property type="match status" value="1"/>
</dbReference>
<dbReference type="GO" id="GO:0000981">
    <property type="term" value="F:DNA-binding transcription factor activity, RNA polymerase II-specific"/>
    <property type="evidence" value="ECO:0007669"/>
    <property type="project" value="InterPro"/>
</dbReference>
<dbReference type="InterPro" id="IPR007219">
    <property type="entry name" value="XnlR_reg_dom"/>
</dbReference>
<dbReference type="PANTHER" id="PTHR31001:SF40">
    <property type="entry name" value="ZN(II)2CYS6 TRANSCRIPTION FACTOR (EUROFUNG)"/>
    <property type="match status" value="1"/>
</dbReference>
<evidence type="ECO:0000256" key="6">
    <source>
        <dbReference type="ARBA" id="ARBA00023242"/>
    </source>
</evidence>
<dbReference type="SMART" id="SM00906">
    <property type="entry name" value="Fungal_trans"/>
    <property type="match status" value="1"/>
</dbReference>
<protein>
    <recommendedName>
        <fullName evidence="7">Zn(2)-C6 fungal-type domain-containing protein</fullName>
    </recommendedName>
</protein>
<dbReference type="GO" id="GO:0009893">
    <property type="term" value="P:positive regulation of metabolic process"/>
    <property type="evidence" value="ECO:0007669"/>
    <property type="project" value="UniProtKB-ARBA"/>
</dbReference>
<sequence length="591" mass="66510">MASDNERCSSLTNVFDHKASPLTNGSPFLRLHLDRPRLVRNRGVQACEQCRSRKIKCDRSKPHCRCCSMYGRPCAYRPNAVDRKQNKTAVGNANSKGMCISTRPLNQQSSRGSEKQTIQLNQVGHLEASDNVRLRYFSSSSWVAGLEEPHISTCDSHDTPFPALNGRKQPSGSSPQTSSDFIYLAEVEQLVSWYAKYCHFWFPLVDCDRVIAAVHEQRNQGTSKPGALALIAAICYTATRSIEASWNSNSWFSLPSSFWEEVKIQLLAESGYPSRPNLNTVRVAFFLAIPSMAEGHSHPDPSCVSILVRAAQSLGLHREPLSFQLSAQDAEASRVIWWSVRGLDITYAISHGLPPLIHSATTDVRFVDSGYASEHKLFTAVAQTTAMLSKTLHHIYSVSQPTFHDIKKLEEEADKIHTELSKNHNIHMDPMKRFVAMSRLMCSSKVMIILHQPYLRTSQWPQDSRQKALNSCQDYISSFVTAATDKSLAPYRWVLGHFDVIHACAIILQDLIQNYHSPESNSLRDAVNICFSTFSEAYHPIWTQLESLRSKAWTANGWPVNSQGREIIESDASLADYDPLFTSFLWEELLV</sequence>
<reference evidence="8 9" key="1">
    <citation type="submission" date="2019-04" db="EMBL/GenBank/DDBJ databases">
        <title>Friends and foes A comparative genomics study of 23 Aspergillus species from section Flavi.</title>
        <authorList>
            <consortium name="DOE Joint Genome Institute"/>
            <person name="Kjaerbolling I."/>
            <person name="Vesth T."/>
            <person name="Frisvad J.C."/>
            <person name="Nybo J.L."/>
            <person name="Theobald S."/>
            <person name="Kildgaard S."/>
            <person name="Isbrandt T."/>
            <person name="Kuo A."/>
            <person name="Sato A."/>
            <person name="Lyhne E.K."/>
            <person name="Kogle M.E."/>
            <person name="Wiebenga A."/>
            <person name="Kun R.S."/>
            <person name="Lubbers R.J."/>
            <person name="Makela M.R."/>
            <person name="Barry K."/>
            <person name="Chovatia M."/>
            <person name="Clum A."/>
            <person name="Daum C."/>
            <person name="Haridas S."/>
            <person name="He G."/>
            <person name="LaButti K."/>
            <person name="Lipzen A."/>
            <person name="Mondo S."/>
            <person name="Riley R."/>
            <person name="Salamov A."/>
            <person name="Simmons B.A."/>
            <person name="Magnuson J.K."/>
            <person name="Henrissat B."/>
            <person name="Mortensen U.H."/>
            <person name="Larsen T.O."/>
            <person name="Devries R.P."/>
            <person name="Grigoriev I.V."/>
            <person name="Machida M."/>
            <person name="Baker S.E."/>
            <person name="Andersen M.R."/>
        </authorList>
    </citation>
    <scope>NUCLEOTIDE SEQUENCE [LARGE SCALE GENOMIC DNA]</scope>
    <source>
        <strain evidence="8 9">IBT 18842</strain>
    </source>
</reference>
<keyword evidence="3" id="KW-0805">Transcription regulation</keyword>
<dbReference type="PANTHER" id="PTHR31001">
    <property type="entry name" value="UNCHARACTERIZED TRANSCRIPTIONAL REGULATORY PROTEIN"/>
    <property type="match status" value="1"/>
</dbReference>
<dbReference type="GO" id="GO:0003677">
    <property type="term" value="F:DNA binding"/>
    <property type="evidence" value="ECO:0007669"/>
    <property type="project" value="UniProtKB-KW"/>
</dbReference>
<evidence type="ECO:0000313" key="8">
    <source>
        <dbReference type="EMBL" id="KAE8146219.1"/>
    </source>
</evidence>
<dbReference type="GO" id="GO:0006351">
    <property type="term" value="P:DNA-templated transcription"/>
    <property type="evidence" value="ECO:0007669"/>
    <property type="project" value="InterPro"/>
</dbReference>
<dbReference type="InterPro" id="IPR050613">
    <property type="entry name" value="Sec_Metabolite_Reg"/>
</dbReference>
<dbReference type="EMBL" id="ML742278">
    <property type="protein sequence ID" value="KAE8146219.1"/>
    <property type="molecule type" value="Genomic_DNA"/>
</dbReference>
<dbReference type="SMART" id="SM00066">
    <property type="entry name" value="GAL4"/>
    <property type="match status" value="1"/>
</dbReference>
<dbReference type="GO" id="GO:0008270">
    <property type="term" value="F:zinc ion binding"/>
    <property type="evidence" value="ECO:0007669"/>
    <property type="project" value="InterPro"/>
</dbReference>
<dbReference type="PROSITE" id="PS00463">
    <property type="entry name" value="ZN2_CY6_FUNGAL_1"/>
    <property type="match status" value="1"/>
</dbReference>
<dbReference type="AlphaFoldDB" id="A0A5N6TJE6"/>
<evidence type="ECO:0000313" key="9">
    <source>
        <dbReference type="Proteomes" id="UP000325780"/>
    </source>
</evidence>
<dbReference type="Gene3D" id="4.10.240.10">
    <property type="entry name" value="Zn(2)-C6 fungal-type DNA-binding domain"/>
    <property type="match status" value="1"/>
</dbReference>
<keyword evidence="4" id="KW-0238">DNA-binding</keyword>
<organism evidence="8 9">
    <name type="scientific">Aspergillus avenaceus</name>
    <dbReference type="NCBI Taxonomy" id="36643"/>
    <lineage>
        <taxon>Eukaryota</taxon>
        <taxon>Fungi</taxon>
        <taxon>Dikarya</taxon>
        <taxon>Ascomycota</taxon>
        <taxon>Pezizomycotina</taxon>
        <taxon>Eurotiomycetes</taxon>
        <taxon>Eurotiomycetidae</taxon>
        <taxon>Eurotiales</taxon>
        <taxon>Aspergillaceae</taxon>
        <taxon>Aspergillus</taxon>
        <taxon>Aspergillus subgen. Circumdati</taxon>
    </lineage>
</organism>
<accession>A0A5N6TJE6</accession>
<dbReference type="GO" id="GO:0005634">
    <property type="term" value="C:nucleus"/>
    <property type="evidence" value="ECO:0007669"/>
    <property type="project" value="UniProtKB-SubCell"/>
</dbReference>
<dbReference type="Pfam" id="PF04082">
    <property type="entry name" value="Fungal_trans"/>
    <property type="match status" value="1"/>
</dbReference>